<dbReference type="SMART" id="SM00226">
    <property type="entry name" value="LMWPc"/>
    <property type="match status" value="1"/>
</dbReference>
<dbReference type="SUPFAM" id="SSF52788">
    <property type="entry name" value="Phosphotyrosine protein phosphatases I"/>
    <property type="match status" value="1"/>
</dbReference>
<evidence type="ECO:0000313" key="3">
    <source>
        <dbReference type="EMBL" id="KAI3433473.1"/>
    </source>
</evidence>
<comment type="caution">
    <text evidence="3">The sequence shown here is derived from an EMBL/GenBank/DDBJ whole genome shotgun (WGS) entry which is preliminary data.</text>
</comment>
<dbReference type="EMBL" id="SIDB01000004">
    <property type="protein sequence ID" value="KAI3433473.1"/>
    <property type="molecule type" value="Genomic_DNA"/>
</dbReference>
<feature type="compositionally biased region" description="Gly residues" evidence="1">
    <location>
        <begin position="736"/>
        <end position="745"/>
    </location>
</feature>
<name>A0A9D4YYM4_CHLVU</name>
<feature type="region of interest" description="Disordered" evidence="1">
    <location>
        <begin position="420"/>
        <end position="459"/>
    </location>
</feature>
<feature type="compositionally biased region" description="Low complexity" evidence="1">
    <location>
        <begin position="699"/>
        <end position="735"/>
    </location>
</feature>
<reference evidence="3" key="1">
    <citation type="journal article" date="2019" name="Plant J.">
        <title>Chlorella vulgaris genome assembly and annotation reveals the molecular basis for metabolic acclimation to high light conditions.</title>
        <authorList>
            <person name="Cecchin M."/>
            <person name="Marcolungo L."/>
            <person name="Rossato M."/>
            <person name="Girolomoni L."/>
            <person name="Cosentino E."/>
            <person name="Cuine S."/>
            <person name="Li-Beisson Y."/>
            <person name="Delledonne M."/>
            <person name="Ballottari M."/>
        </authorList>
    </citation>
    <scope>NUCLEOTIDE SEQUENCE</scope>
    <source>
        <strain evidence="3">211/11P</strain>
    </source>
</reference>
<evidence type="ECO:0000256" key="1">
    <source>
        <dbReference type="SAM" id="MobiDB-lite"/>
    </source>
</evidence>
<dbReference type="Proteomes" id="UP001055712">
    <property type="component" value="Unassembled WGS sequence"/>
</dbReference>
<feature type="region of interest" description="Disordered" evidence="1">
    <location>
        <begin position="28"/>
        <end position="51"/>
    </location>
</feature>
<evidence type="ECO:0000313" key="4">
    <source>
        <dbReference type="Proteomes" id="UP001055712"/>
    </source>
</evidence>
<protein>
    <recommendedName>
        <fullName evidence="2">Phosphotyrosine protein phosphatase I domain-containing protein</fullName>
    </recommendedName>
</protein>
<reference evidence="3" key="2">
    <citation type="submission" date="2020-11" db="EMBL/GenBank/DDBJ databases">
        <authorList>
            <person name="Cecchin M."/>
            <person name="Marcolungo L."/>
            <person name="Rossato M."/>
            <person name="Girolomoni L."/>
            <person name="Cosentino E."/>
            <person name="Cuine S."/>
            <person name="Li-Beisson Y."/>
            <person name="Delledonne M."/>
            <person name="Ballottari M."/>
        </authorList>
    </citation>
    <scope>NUCLEOTIDE SEQUENCE</scope>
    <source>
        <strain evidence="3">211/11P</strain>
        <tissue evidence="3">Whole cell</tissue>
    </source>
</reference>
<feature type="compositionally biased region" description="Low complexity" evidence="1">
    <location>
        <begin position="618"/>
        <end position="660"/>
    </location>
</feature>
<dbReference type="OrthoDB" id="3388at2759"/>
<dbReference type="Gene3D" id="3.40.50.2300">
    <property type="match status" value="1"/>
</dbReference>
<gene>
    <name evidence="3" type="ORF">D9Q98_003285</name>
</gene>
<organism evidence="3 4">
    <name type="scientific">Chlorella vulgaris</name>
    <name type="common">Green alga</name>
    <dbReference type="NCBI Taxonomy" id="3077"/>
    <lineage>
        <taxon>Eukaryota</taxon>
        <taxon>Viridiplantae</taxon>
        <taxon>Chlorophyta</taxon>
        <taxon>core chlorophytes</taxon>
        <taxon>Trebouxiophyceae</taxon>
        <taxon>Chlorellales</taxon>
        <taxon>Chlorellaceae</taxon>
        <taxon>Chlorella clade</taxon>
        <taxon>Chlorella</taxon>
    </lineage>
</organism>
<dbReference type="InterPro" id="IPR023485">
    <property type="entry name" value="Ptyr_pPase"/>
</dbReference>
<feature type="compositionally biased region" description="Low complexity" evidence="1">
    <location>
        <begin position="888"/>
        <end position="899"/>
    </location>
</feature>
<evidence type="ECO:0000259" key="2">
    <source>
        <dbReference type="SMART" id="SM00226"/>
    </source>
</evidence>
<dbReference type="PANTHER" id="PTHR47434">
    <property type="entry name" value="PROTEIN PTST HOMOLOG 3, CHLOROPLASTIC"/>
    <property type="match status" value="1"/>
</dbReference>
<feature type="region of interest" description="Disordered" evidence="1">
    <location>
        <begin position="606"/>
        <end position="752"/>
    </location>
</feature>
<dbReference type="Pfam" id="PF01451">
    <property type="entry name" value="LMWPc"/>
    <property type="match status" value="1"/>
</dbReference>
<feature type="region of interest" description="Disordered" evidence="1">
    <location>
        <begin position="912"/>
        <end position="959"/>
    </location>
</feature>
<proteinExistence type="predicted"/>
<dbReference type="AlphaFoldDB" id="A0A9D4YYM4"/>
<dbReference type="InterPro" id="IPR036196">
    <property type="entry name" value="Ptyr_pPase_sf"/>
</dbReference>
<feature type="region of interest" description="Disordered" evidence="1">
    <location>
        <begin position="868"/>
        <end position="899"/>
    </location>
</feature>
<feature type="compositionally biased region" description="Acidic residues" evidence="1">
    <location>
        <begin position="41"/>
        <end position="50"/>
    </location>
</feature>
<sequence>MRPACVPGKQRLQPAGWHSPQLVIRRHRQAAATGPPLPEPELPEPQEEAQPEAAFDIVSRNRLTQAEGPSCTWMRPEQRKRWEDAALMTTGFPVPAGYGGASRQPATGSGMLWALRNPARQPRAGVAATAAAAAVAARQASAAPGQRSSAGAEEEDVMPAYATPVVPVFRAAPYSAEAARQRRPSTTARILLLDDGCTCRAPLAAALLQSMLRKLPRPLDVEVLAASIGPPVPGPHDERVAQMAREMAIPLPPRRPPPREFDEMRDTVDCDLILVMDRYDRQEVEREVSVLERLNPGGAYLTRVRRLGEFARVGQVVHRDRCLLVPDDVPDPFYGTVNDAAEQASLRQTVHTLALCCRGLVAYLLKLRARSGTAAAAAAVPLRLAVAQSLQCPLMDPTSHHAVSALIHCQLGPAKLALWQQQGKGGQDSEGSAAGTRRWRSRVKPGGGAGTPVRHAGDWSAHVSGWPRPVWVEASANDSGDEDSSDDRRPLWTVREVAGQTVVVRRARRGVAAARPGYWANVENVERELRKWMEAAGLTDRLPSQQELRASGANTLSAMVGSHGGLALFARRMGLQLASGRAANGHWANFEHLAAELRRFVQDRHAAPAPAAAPTPPVAGAAGAATSVAAQQQQQQGEPAPPLQRQQQAQIGQAAAAGRSVGRRRPPRFASRSWSSGGSGLDAEPGAVKVKLLARGGKASHTSGSSGTDATSTRTSTSNDSKQSGSKDGNTSSSSSGGGGGGRGDGTPSSLLFMPTQQELRSAGRTDLIGGIRQQGGSLAVAARLGWGVRHGRLPSETAVVAQLLDFVDQEGEQAWRRRRRGGPGAGDASGVLLGMPTLRELEESGRADLASAVVRLGGVQVFAHMLEREQQRRQRRKRRSSMEEGEGAAAEPAHAPPGAVLAGKASAIAADAFGTRPPPPPPQQQQQQQQSSHILTYPYGVASGSGRRPPPPSQPQPAIVRVGASVVQLIEARGWDKRVPTKQELVAAGRRDLHAAITRCGGGQKLAEHLQLPYTETRGRRKRCEVERPSPQQQQQQQQLELQGSFLAARLRPPPGCAEDVGAKLAAAGGGGAGARAAYAQQRAGIPSAQQRKGPASRLLEKELVLEAYEDVTFV</sequence>
<keyword evidence="4" id="KW-1185">Reference proteome</keyword>
<feature type="domain" description="Phosphotyrosine protein phosphatase I" evidence="2">
    <location>
        <begin position="188"/>
        <end position="363"/>
    </location>
</feature>
<accession>A0A9D4YYM4</accession>